<proteinExistence type="predicted"/>
<feature type="compositionally biased region" description="Basic and acidic residues" evidence="1">
    <location>
        <begin position="16"/>
        <end position="30"/>
    </location>
</feature>
<gene>
    <name evidence="2" type="ORF">Val02_26370</name>
</gene>
<feature type="region of interest" description="Disordered" evidence="1">
    <location>
        <begin position="1"/>
        <end position="30"/>
    </location>
</feature>
<accession>A0A8J3YIL3</accession>
<comment type="caution">
    <text evidence="2">The sequence shown here is derived from an EMBL/GenBank/DDBJ whole genome shotgun (WGS) entry which is preliminary data.</text>
</comment>
<protein>
    <submittedName>
        <fullName evidence="2">Uncharacterized protein</fullName>
    </submittedName>
</protein>
<name>A0A8J3YIL3_9ACTN</name>
<feature type="region of interest" description="Disordered" evidence="1">
    <location>
        <begin position="42"/>
        <end position="76"/>
    </location>
</feature>
<feature type="compositionally biased region" description="Basic residues" evidence="1">
    <location>
        <begin position="66"/>
        <end position="76"/>
    </location>
</feature>
<dbReference type="AlphaFoldDB" id="A0A8J3YIL3"/>
<keyword evidence="3" id="KW-1185">Reference proteome</keyword>
<organism evidence="2 3">
    <name type="scientific">Virgisporangium aliadipatigenens</name>
    <dbReference type="NCBI Taxonomy" id="741659"/>
    <lineage>
        <taxon>Bacteria</taxon>
        <taxon>Bacillati</taxon>
        <taxon>Actinomycetota</taxon>
        <taxon>Actinomycetes</taxon>
        <taxon>Micromonosporales</taxon>
        <taxon>Micromonosporaceae</taxon>
        <taxon>Virgisporangium</taxon>
    </lineage>
</organism>
<reference evidence="2" key="1">
    <citation type="submission" date="2021-01" db="EMBL/GenBank/DDBJ databases">
        <title>Whole genome shotgun sequence of Virgisporangium aliadipatigenens NBRC 105644.</title>
        <authorList>
            <person name="Komaki H."/>
            <person name="Tamura T."/>
        </authorList>
    </citation>
    <scope>NUCLEOTIDE SEQUENCE</scope>
    <source>
        <strain evidence="2">NBRC 105644</strain>
    </source>
</reference>
<evidence type="ECO:0000313" key="3">
    <source>
        <dbReference type="Proteomes" id="UP000619260"/>
    </source>
</evidence>
<sequence>MSLREHHHVVGSGDGVHAHDPRDIPDGRGHVTRLSDFRLDEDVRLNHDTLSNPPADARLARETTARRRSGKARYAA</sequence>
<dbReference type="Proteomes" id="UP000619260">
    <property type="component" value="Unassembled WGS sequence"/>
</dbReference>
<evidence type="ECO:0000256" key="1">
    <source>
        <dbReference type="SAM" id="MobiDB-lite"/>
    </source>
</evidence>
<dbReference type="EMBL" id="BOPF01000008">
    <property type="protein sequence ID" value="GIJ45751.1"/>
    <property type="molecule type" value="Genomic_DNA"/>
</dbReference>
<evidence type="ECO:0000313" key="2">
    <source>
        <dbReference type="EMBL" id="GIJ45751.1"/>
    </source>
</evidence>